<reference evidence="2 3" key="1">
    <citation type="submission" date="2017-01" db="EMBL/GenBank/DDBJ databases">
        <title>The complete genome sequence of a sulfur-oxidizing marine bacterium Thioclava sp. 25B10_4T.</title>
        <authorList>
            <person name="Liu Y."/>
            <person name="Lai Q."/>
            <person name="Shao Z."/>
        </authorList>
    </citation>
    <scope>NUCLEOTIDE SEQUENCE [LARGE SCALE GENOMIC DNA]</scope>
    <source>
        <strain evidence="2 3">25B10_4</strain>
    </source>
</reference>
<evidence type="ECO:0000313" key="3">
    <source>
        <dbReference type="Proteomes" id="UP000185622"/>
    </source>
</evidence>
<dbReference type="Proteomes" id="UP000185622">
    <property type="component" value="Chromosome"/>
</dbReference>
<gene>
    <name evidence="2" type="ORF">BMG03_11105</name>
</gene>
<dbReference type="NCBIfam" id="TIGR01981">
    <property type="entry name" value="sufD"/>
    <property type="match status" value="1"/>
</dbReference>
<name>A0ABN4XE51_9RHOB</name>
<dbReference type="InterPro" id="IPR055346">
    <property type="entry name" value="Fe-S_cluster_assembly_SufBD"/>
</dbReference>
<dbReference type="RefSeq" id="WP_075774849.1">
    <property type="nucleotide sequence ID" value="NZ_CP019437.1"/>
</dbReference>
<protein>
    <submittedName>
        <fullName evidence="2">Fe-S cluster assembly protein SufD</fullName>
    </submittedName>
</protein>
<dbReference type="SUPFAM" id="SSF101960">
    <property type="entry name" value="Stabilizer of iron transporter SufD"/>
    <property type="match status" value="1"/>
</dbReference>
<dbReference type="InterPro" id="IPR011542">
    <property type="entry name" value="SUF_FeS_clus_asmbl_SufD"/>
</dbReference>
<keyword evidence="3" id="KW-1185">Reference proteome</keyword>
<dbReference type="EMBL" id="CP019437">
    <property type="protein sequence ID" value="AQS48284.1"/>
    <property type="molecule type" value="Genomic_DNA"/>
</dbReference>
<evidence type="ECO:0000259" key="1">
    <source>
        <dbReference type="Pfam" id="PF01458"/>
    </source>
</evidence>
<feature type="domain" description="SUF system FeS cluster assembly SufBD core" evidence="1">
    <location>
        <begin position="173"/>
        <end position="395"/>
    </location>
</feature>
<sequence length="425" mass="46696">MSAVEKMTPAETRLARVSLPEGFGPQRRAALDRLNAMGLPGRRDEYWRWTNPTDFIAPDPVRAAPFADDEPEIFGEIDRLKIVFRDGVFDAEASDDLAMSGVEILRLADAPDVNWASSLYGTLEANGQDPVKRPFAALNTASATDGVLIRVTGAAEKPVSLIYTHESQSSDPILHHLVKLEEGAEITVLENGPAGARFNQLMEVEVAKHAKFHHIRVQGRDHERRAITSIFTRVAEEGLFKSFTLTSNGVLTRNECVIDIVGDDANAHVAGAALGDGKTGKFHHDDTVFITHGAERGESRQVFKKVLKNGAEGIFQGKILVKPGAQKTDGYQISQSLLLDENSQFLAKPELEIYADDVQCSHGSTTGAIDETALFYLRSRGVPEEEATALLVLSFVADAIEEIEEERFRDAILTRLEGWLSRHRG</sequence>
<accession>A0ABN4XE51</accession>
<dbReference type="InterPro" id="IPR000825">
    <property type="entry name" value="SUF_FeS_clus_asmbl_SufBD_core"/>
</dbReference>
<proteinExistence type="predicted"/>
<dbReference type="InterPro" id="IPR037284">
    <property type="entry name" value="SUF_FeS_clus_asmbl_SufBD_sf"/>
</dbReference>
<dbReference type="Pfam" id="PF01458">
    <property type="entry name" value="SUFBD_core"/>
    <property type="match status" value="1"/>
</dbReference>
<dbReference type="PANTHER" id="PTHR43575">
    <property type="entry name" value="PROTEIN ABCI7, CHLOROPLASTIC"/>
    <property type="match status" value="1"/>
</dbReference>
<organism evidence="2 3">
    <name type="scientific">Thioclava nitratireducens</name>
    <dbReference type="NCBI Taxonomy" id="1915078"/>
    <lineage>
        <taxon>Bacteria</taxon>
        <taxon>Pseudomonadati</taxon>
        <taxon>Pseudomonadota</taxon>
        <taxon>Alphaproteobacteria</taxon>
        <taxon>Rhodobacterales</taxon>
        <taxon>Paracoccaceae</taxon>
        <taxon>Thioclava</taxon>
    </lineage>
</organism>
<dbReference type="PANTHER" id="PTHR43575:SF1">
    <property type="entry name" value="PROTEIN ABCI7, CHLOROPLASTIC"/>
    <property type="match status" value="1"/>
</dbReference>
<evidence type="ECO:0000313" key="2">
    <source>
        <dbReference type="EMBL" id="AQS48284.1"/>
    </source>
</evidence>